<organism evidence="1 2">
    <name type="scientific">Peribacillus simplex</name>
    <dbReference type="NCBI Taxonomy" id="1478"/>
    <lineage>
        <taxon>Bacteria</taxon>
        <taxon>Bacillati</taxon>
        <taxon>Bacillota</taxon>
        <taxon>Bacilli</taxon>
        <taxon>Bacillales</taxon>
        <taxon>Bacillaceae</taxon>
        <taxon>Peribacillus</taxon>
    </lineage>
</organism>
<sequence>MTLLADVYTYDDYIFTHSFNVTLYTGIYPGNRDGIEYQ</sequence>
<reference evidence="1" key="1">
    <citation type="submission" date="2021-11" db="EMBL/GenBank/DDBJ databases">
        <authorList>
            <person name="Bulgarelli D."/>
        </authorList>
    </citation>
    <scope>NUCLEOTIDE SEQUENCE</scope>
    <source>
        <strain evidence="1">Bi133</strain>
    </source>
</reference>
<proteinExistence type="predicted"/>
<dbReference type="Proteomes" id="UP000789326">
    <property type="component" value="Unassembled WGS sequence"/>
</dbReference>
<dbReference type="EMBL" id="CAKKMG010000003">
    <property type="protein sequence ID" value="CAH0139676.1"/>
    <property type="molecule type" value="Genomic_DNA"/>
</dbReference>
<gene>
    <name evidence="1" type="ORF">SRABI133_00441</name>
</gene>
<dbReference type="AlphaFoldDB" id="A0A9W4PCR9"/>
<accession>A0A9W4PCR9</accession>
<protein>
    <submittedName>
        <fullName evidence="1">Uncharacterized protein</fullName>
    </submittedName>
</protein>
<evidence type="ECO:0000313" key="2">
    <source>
        <dbReference type="Proteomes" id="UP000789326"/>
    </source>
</evidence>
<name>A0A9W4PCR9_9BACI</name>
<evidence type="ECO:0000313" key="1">
    <source>
        <dbReference type="EMBL" id="CAH0139676.1"/>
    </source>
</evidence>
<comment type="caution">
    <text evidence="1">The sequence shown here is derived from an EMBL/GenBank/DDBJ whole genome shotgun (WGS) entry which is preliminary data.</text>
</comment>